<organism evidence="14 15">
    <name type="scientific">Sparus aurata</name>
    <name type="common">Gilthead sea bream</name>
    <dbReference type="NCBI Taxonomy" id="8175"/>
    <lineage>
        <taxon>Eukaryota</taxon>
        <taxon>Metazoa</taxon>
        <taxon>Chordata</taxon>
        <taxon>Craniata</taxon>
        <taxon>Vertebrata</taxon>
        <taxon>Euteleostomi</taxon>
        <taxon>Actinopterygii</taxon>
        <taxon>Neopterygii</taxon>
        <taxon>Teleostei</taxon>
        <taxon>Neoteleostei</taxon>
        <taxon>Acanthomorphata</taxon>
        <taxon>Eupercaria</taxon>
        <taxon>Spariformes</taxon>
        <taxon>Sparidae</taxon>
        <taxon>Sparus</taxon>
    </lineage>
</organism>
<feature type="transmembrane region" description="Helical" evidence="12">
    <location>
        <begin position="658"/>
        <end position="682"/>
    </location>
</feature>
<evidence type="ECO:0000256" key="1">
    <source>
        <dbReference type="ARBA" id="ARBA00004651"/>
    </source>
</evidence>
<evidence type="ECO:0000256" key="12">
    <source>
        <dbReference type="SAM" id="Phobius"/>
    </source>
</evidence>
<keyword evidence="4 12" id="KW-0812">Transmembrane</keyword>
<dbReference type="FunFam" id="2.10.50.30:FF:000002">
    <property type="entry name" value="Vomeronasal 2 receptor, h1"/>
    <property type="match status" value="1"/>
</dbReference>
<dbReference type="InterPro" id="IPR017978">
    <property type="entry name" value="GPCR_3_C"/>
</dbReference>
<evidence type="ECO:0000313" key="15">
    <source>
        <dbReference type="Proteomes" id="UP000472265"/>
    </source>
</evidence>
<dbReference type="PRINTS" id="PR00248">
    <property type="entry name" value="GPCRMGR"/>
</dbReference>
<feature type="domain" description="G-protein coupled receptors family 3 profile" evidence="13">
    <location>
        <begin position="543"/>
        <end position="790"/>
    </location>
</feature>
<dbReference type="InterPro" id="IPR001828">
    <property type="entry name" value="ANF_lig-bd_rcpt"/>
</dbReference>
<dbReference type="Proteomes" id="UP000472265">
    <property type="component" value="Chromosome 2"/>
</dbReference>
<evidence type="ECO:0000256" key="6">
    <source>
        <dbReference type="ARBA" id="ARBA00022989"/>
    </source>
</evidence>
<dbReference type="InterPro" id="IPR011500">
    <property type="entry name" value="GPCR_3_9-Cys_dom"/>
</dbReference>
<evidence type="ECO:0000256" key="8">
    <source>
        <dbReference type="ARBA" id="ARBA00023136"/>
    </source>
</evidence>
<evidence type="ECO:0000256" key="3">
    <source>
        <dbReference type="ARBA" id="ARBA00022475"/>
    </source>
</evidence>
<evidence type="ECO:0000256" key="7">
    <source>
        <dbReference type="ARBA" id="ARBA00023040"/>
    </source>
</evidence>
<dbReference type="PROSITE" id="PS00981">
    <property type="entry name" value="G_PROTEIN_RECEP_F3_3"/>
    <property type="match status" value="1"/>
</dbReference>
<dbReference type="CDD" id="cd15283">
    <property type="entry name" value="7tmC_V2R_pheromone"/>
    <property type="match status" value="1"/>
</dbReference>
<evidence type="ECO:0000256" key="10">
    <source>
        <dbReference type="ARBA" id="ARBA00023180"/>
    </source>
</evidence>
<dbReference type="FunFam" id="3.40.50.2300:FF:000016">
    <property type="entry name" value="Taste 1 receptor member 2"/>
    <property type="match status" value="1"/>
</dbReference>
<dbReference type="Pfam" id="PF07562">
    <property type="entry name" value="NCD3G"/>
    <property type="match status" value="1"/>
</dbReference>
<feature type="transmembrane region" description="Helical" evidence="12">
    <location>
        <begin position="581"/>
        <end position="602"/>
    </location>
</feature>
<dbReference type="PRINTS" id="PR01535">
    <property type="entry name" value="VOMERONASL2R"/>
</dbReference>
<dbReference type="PANTHER" id="PTHR24061:SF528">
    <property type="entry name" value="C-FAMILY ODORANT RECEPTOR OLFCD2-RELATED"/>
    <property type="match status" value="1"/>
</dbReference>
<dbReference type="OMA" id="CHRTSAI"/>
<dbReference type="PANTHER" id="PTHR24061">
    <property type="entry name" value="CALCIUM-SENSING RECEPTOR-RELATED"/>
    <property type="match status" value="1"/>
</dbReference>
<dbReference type="PROSITE" id="PS50259">
    <property type="entry name" value="G_PROTEIN_RECEP_F3_4"/>
    <property type="match status" value="1"/>
</dbReference>
<feature type="transmembrane region" description="Helical" evidence="12">
    <location>
        <begin position="702"/>
        <end position="725"/>
    </location>
</feature>
<keyword evidence="9" id="KW-0675">Receptor</keyword>
<reference evidence="14" key="1">
    <citation type="submission" date="2021-04" db="EMBL/GenBank/DDBJ databases">
        <authorList>
            <consortium name="Wellcome Sanger Institute Data Sharing"/>
        </authorList>
    </citation>
    <scope>NUCLEOTIDE SEQUENCE [LARGE SCALE GENOMIC DNA]</scope>
</reference>
<evidence type="ECO:0000256" key="2">
    <source>
        <dbReference type="ARBA" id="ARBA00007242"/>
    </source>
</evidence>
<dbReference type="InterPro" id="IPR004073">
    <property type="entry name" value="GPCR_3_vmron_rcpt_2"/>
</dbReference>
<gene>
    <name evidence="14" type="primary">LOC115573162</name>
</gene>
<dbReference type="InterPro" id="IPR038550">
    <property type="entry name" value="GPCR_3_9-Cys_sf"/>
</dbReference>
<dbReference type="InParanoid" id="A0A671U5Y5"/>
<feature type="transmembrane region" description="Helical" evidence="12">
    <location>
        <begin position="737"/>
        <end position="757"/>
    </location>
</feature>
<keyword evidence="6 12" id="KW-1133">Transmembrane helix</keyword>
<evidence type="ECO:0000256" key="11">
    <source>
        <dbReference type="ARBA" id="ARBA00023224"/>
    </source>
</evidence>
<dbReference type="GO" id="GO:0005886">
    <property type="term" value="C:plasma membrane"/>
    <property type="evidence" value="ECO:0007669"/>
    <property type="project" value="UniProtKB-SubCell"/>
</dbReference>
<dbReference type="InterPro" id="IPR028082">
    <property type="entry name" value="Peripla_BP_I"/>
</dbReference>
<dbReference type="Gene3D" id="2.10.50.30">
    <property type="entry name" value="GPCR, family 3, nine cysteines domain"/>
    <property type="match status" value="1"/>
</dbReference>
<reference evidence="14" key="2">
    <citation type="submission" date="2025-08" db="UniProtKB">
        <authorList>
            <consortium name="Ensembl"/>
        </authorList>
    </citation>
    <scope>IDENTIFICATION</scope>
</reference>
<accession>A0A671U5Y5</accession>
<keyword evidence="11" id="KW-0807">Transducer</keyword>
<name>A0A671U5Y5_SPAAU</name>
<dbReference type="GeneTree" id="ENSGT00940000163991"/>
<reference evidence="14" key="3">
    <citation type="submission" date="2025-09" db="UniProtKB">
        <authorList>
            <consortium name="Ensembl"/>
        </authorList>
    </citation>
    <scope>IDENTIFICATION</scope>
</reference>
<keyword evidence="7" id="KW-0297">G-protein coupled receptor</keyword>
<dbReference type="Ensembl" id="ENSSAUT00010009738.1">
    <property type="protein sequence ID" value="ENSSAUP00010009123.1"/>
    <property type="gene ID" value="ENSSAUG00010004514.1"/>
</dbReference>
<dbReference type="SUPFAM" id="SSF53822">
    <property type="entry name" value="Periplasmic binding protein-like I"/>
    <property type="match status" value="1"/>
</dbReference>
<feature type="transmembrane region" description="Helical" evidence="12">
    <location>
        <begin position="542"/>
        <end position="566"/>
    </location>
</feature>
<dbReference type="Pfam" id="PF00003">
    <property type="entry name" value="7tm_3"/>
    <property type="match status" value="1"/>
</dbReference>
<protein>
    <recommendedName>
        <fullName evidence="13">G-protein coupled receptors family 3 profile domain-containing protein</fullName>
    </recommendedName>
</protein>
<evidence type="ECO:0000313" key="14">
    <source>
        <dbReference type="Ensembl" id="ENSSAUP00010009123.1"/>
    </source>
</evidence>
<feature type="transmembrane region" description="Helical" evidence="12">
    <location>
        <begin position="763"/>
        <end position="785"/>
    </location>
</feature>
<keyword evidence="8 12" id="KW-0472">Membrane</keyword>
<dbReference type="Pfam" id="PF01094">
    <property type="entry name" value="ANF_receptor"/>
    <property type="match status" value="1"/>
</dbReference>
<evidence type="ECO:0000256" key="9">
    <source>
        <dbReference type="ARBA" id="ARBA00023170"/>
    </source>
</evidence>
<evidence type="ECO:0000256" key="4">
    <source>
        <dbReference type="ARBA" id="ARBA00022692"/>
    </source>
</evidence>
<dbReference type="InterPro" id="IPR000337">
    <property type="entry name" value="GPCR_3"/>
</dbReference>
<keyword evidence="10" id="KW-0325">Glycoprotein</keyword>
<comment type="similarity">
    <text evidence="2">Belongs to the G-protein coupled receptor 3 family.</text>
</comment>
<evidence type="ECO:0000256" key="5">
    <source>
        <dbReference type="ARBA" id="ARBA00022729"/>
    </source>
</evidence>
<dbReference type="GO" id="GO:0004930">
    <property type="term" value="F:G protein-coupled receptor activity"/>
    <property type="evidence" value="ECO:0007669"/>
    <property type="project" value="UniProtKB-KW"/>
</dbReference>
<keyword evidence="15" id="KW-1185">Reference proteome</keyword>
<keyword evidence="3" id="KW-1003">Cell membrane</keyword>
<dbReference type="InterPro" id="IPR017979">
    <property type="entry name" value="GPCR_3_CS"/>
</dbReference>
<dbReference type="Gene3D" id="3.40.50.2300">
    <property type="match status" value="2"/>
</dbReference>
<keyword evidence="5" id="KW-0732">Signal</keyword>
<evidence type="ECO:0000259" key="13">
    <source>
        <dbReference type="PROSITE" id="PS50259"/>
    </source>
</evidence>
<comment type="subcellular location">
    <subcellularLocation>
        <location evidence="1">Cell membrane</location>
        <topology evidence="1">Multi-pass membrane protein</topology>
    </subcellularLocation>
</comment>
<proteinExistence type="inferred from homology"/>
<dbReference type="AlphaFoldDB" id="A0A671U5Y5"/>
<feature type="transmembrane region" description="Helical" evidence="12">
    <location>
        <begin position="614"/>
        <end position="637"/>
    </location>
</feature>
<dbReference type="InterPro" id="IPR000068">
    <property type="entry name" value="GPCR_3_Ca_sens_rcpt-rel"/>
</dbReference>
<sequence>MTGAGVSTEVLSVNCKLQGTTHLPAFSMDGFCVCRIESRELRFSRAMVFAIEEINNSTELLPGIKLGYQIHDSCASVPLTMHVAFQLSNGLEPVFYTGNNCSQSGVVMAIVGESGSTPSISMARIIGSFNIPQVSHFATCACLSDKQQYPSFFRTIPSDQFQADALAKLVKHFGWTWIGAVCSDSDYGNNGMASFLDAAQKEGICVEYSESFYRTHPLSRIQRVADIIRRSTAMVVVAFAASGDMRILLKELSRKRSPPRQWIGSEAWVTNPDMLSFRICAGAIGFGIQQSVIPGLREFLLDLSPTKVAASPVLTEFWEDAFNCRLGKGPTMNKSVCDGTEDIQTLQDPYTDISQLRITNMVYKAVYAIAHAIHNAVCQDTNSTTHCDKYAKIESKQVLTQLKKLNFSKNGYDVTFDANGDPVATYELVNWQKSESGSNELVTVGRYDASLLVAHLTICEIFVSMYQVPVSVCSDSCPPGTRKVLQKGKPICCYDCLTCPEGEISNATDTTDCFPCPKEFWPNAERDTCFPKPVEFLSFDEVLGIILAAFSVGGACLAIITAAVFFHHRTSPIVRANNSELSFLLLFSLTLCFLCSLTFIGAPSDWSCMLRHTAFGITFVLCISCVLGKTIVVLMAFKATLPGSNVMKWFGPLQQKMTVVSFTFIQVLICTIWLGLSPPFPIKNLTLYKERIILECALGSAIGFWVVLGYIGLLAVFCFALAVLARKLPDNFNEAKLITFSMLIFCAVWITFIPAYVSSPGKFTVAVEIFAILASSFGLILCIFAPKFKMTRTHLVQPLQSSVNGDLALTANSMGSELYTVF</sequence>